<evidence type="ECO:0008006" key="3">
    <source>
        <dbReference type="Google" id="ProtNLM"/>
    </source>
</evidence>
<dbReference type="Gene3D" id="3.90.226.10">
    <property type="entry name" value="2-enoyl-CoA Hydratase, Chain A, domain 1"/>
    <property type="match status" value="2"/>
</dbReference>
<dbReference type="OrthoDB" id="2018133at2759"/>
<dbReference type="EMBL" id="LUKN01004635">
    <property type="protein sequence ID" value="OAQ95729.1"/>
    <property type="molecule type" value="Genomic_DNA"/>
</dbReference>
<keyword evidence="2" id="KW-1185">Reference proteome</keyword>
<dbReference type="AlphaFoldDB" id="A0A179I1Z4"/>
<gene>
    <name evidence="1" type="ORF">LLEC1_02837</name>
</gene>
<dbReference type="Pfam" id="PF00378">
    <property type="entry name" value="ECH_1"/>
    <property type="match status" value="2"/>
</dbReference>
<proteinExistence type="predicted"/>
<protein>
    <recommendedName>
        <fullName evidence="3">Enoyl-CoA hydratase</fullName>
    </recommendedName>
</protein>
<comment type="caution">
    <text evidence="1">The sequence shown here is derived from an EMBL/GenBank/DDBJ whole genome shotgun (WGS) entry which is preliminary data.</text>
</comment>
<sequence length="303" mass="32751">MADSSQTDTVQSSTPTPGVRLICLNRPAKRNALSQPLIRSLLSELSSASADPDVFSIILTGNGPFFCAGADLNDIAPLDEAGARASRYLENLCTGFASVKKPIIAAINGPAVSLPRLDYMRAPRWTDDRTARWWVRGCLDGETALPYTLTFLVPNPAGIDSLIHKQSDLIVSAQPAYFVLPETKIGLIPGAGGTQRLTAAIGKYRAMRSILLAQPMTAEDAMAAGLVTDVVGPDSLIPHCLEIASKFTAANKQTMAFAKQAICRADNLCRDDRFERDLYYTAFGTDEKKRGVDDFLAARRKKA</sequence>
<evidence type="ECO:0000313" key="1">
    <source>
        <dbReference type="EMBL" id="OAQ95729.1"/>
    </source>
</evidence>
<dbReference type="CDD" id="cd06558">
    <property type="entry name" value="crotonase-like"/>
    <property type="match status" value="1"/>
</dbReference>
<dbReference type="GO" id="GO:0006635">
    <property type="term" value="P:fatty acid beta-oxidation"/>
    <property type="evidence" value="ECO:0007669"/>
    <property type="project" value="TreeGrafter"/>
</dbReference>
<accession>A0A179I1Z4</accession>
<evidence type="ECO:0000313" key="2">
    <source>
        <dbReference type="Proteomes" id="UP000243081"/>
    </source>
</evidence>
<organism evidence="1 2">
    <name type="scientific">Cordyceps confragosa</name>
    <name type="common">Lecanicillium lecanii</name>
    <dbReference type="NCBI Taxonomy" id="2714763"/>
    <lineage>
        <taxon>Eukaryota</taxon>
        <taxon>Fungi</taxon>
        <taxon>Dikarya</taxon>
        <taxon>Ascomycota</taxon>
        <taxon>Pezizomycotina</taxon>
        <taxon>Sordariomycetes</taxon>
        <taxon>Hypocreomycetidae</taxon>
        <taxon>Hypocreales</taxon>
        <taxon>Cordycipitaceae</taxon>
        <taxon>Akanthomyces</taxon>
    </lineage>
</organism>
<dbReference type="InterPro" id="IPR001753">
    <property type="entry name" value="Enoyl-CoA_hydra/iso"/>
</dbReference>
<name>A0A179I1Z4_CORDF</name>
<reference evidence="1 2" key="1">
    <citation type="submission" date="2016-03" db="EMBL/GenBank/DDBJ databases">
        <title>Fine-scale spatial genetic structure of a fungal parasite of coffee scale insects.</title>
        <authorList>
            <person name="Jackson D."/>
            <person name="Zemenick K.A."/>
            <person name="Malloure B."/>
            <person name="Quandt C.A."/>
            <person name="James T.Y."/>
        </authorList>
    </citation>
    <scope>NUCLEOTIDE SEQUENCE [LARGE SCALE GENOMIC DNA]</scope>
    <source>
        <strain evidence="1 2">UM487</strain>
    </source>
</reference>
<dbReference type="Proteomes" id="UP000243081">
    <property type="component" value="Unassembled WGS sequence"/>
</dbReference>
<dbReference type="InterPro" id="IPR029045">
    <property type="entry name" value="ClpP/crotonase-like_dom_sf"/>
</dbReference>
<dbReference type="SUPFAM" id="SSF52096">
    <property type="entry name" value="ClpP/crotonase"/>
    <property type="match status" value="2"/>
</dbReference>
<dbReference type="OMA" id="MCADIVI"/>
<dbReference type="GO" id="GO:0005739">
    <property type="term" value="C:mitochondrion"/>
    <property type="evidence" value="ECO:0007669"/>
    <property type="project" value="TreeGrafter"/>
</dbReference>
<dbReference type="PANTHER" id="PTHR11941">
    <property type="entry name" value="ENOYL-COA HYDRATASE-RELATED"/>
    <property type="match status" value="1"/>
</dbReference>
<dbReference type="PANTHER" id="PTHR11941:SF166">
    <property type="entry name" value="ENOYL-COA HYDRATASE_ISOMERASE FAMILY PROTEIN (AFU_ORTHOLOGUE AFUA_8G01210)"/>
    <property type="match status" value="1"/>
</dbReference>